<protein>
    <recommendedName>
        <fullName evidence="4">Modulator of FtsH protease</fullName>
    </recommendedName>
</protein>
<evidence type="ECO:0008006" key="4">
    <source>
        <dbReference type="Google" id="ProtNLM"/>
    </source>
</evidence>
<feature type="transmembrane region" description="Helical" evidence="1">
    <location>
        <begin position="136"/>
        <end position="158"/>
    </location>
</feature>
<keyword evidence="1" id="KW-0812">Transmembrane</keyword>
<keyword evidence="1" id="KW-0472">Membrane</keyword>
<feature type="transmembrane region" description="Helical" evidence="1">
    <location>
        <begin position="111"/>
        <end position="130"/>
    </location>
</feature>
<dbReference type="AlphaFoldDB" id="A0A4S4FPP5"/>
<feature type="transmembrane region" description="Helical" evidence="1">
    <location>
        <begin position="79"/>
        <end position="99"/>
    </location>
</feature>
<accession>A0A4S4FPP5</accession>
<comment type="caution">
    <text evidence="2">The sequence shown here is derived from an EMBL/GenBank/DDBJ whole genome shotgun (WGS) entry which is preliminary data.</text>
</comment>
<evidence type="ECO:0000256" key="1">
    <source>
        <dbReference type="SAM" id="Phobius"/>
    </source>
</evidence>
<feature type="transmembrane region" description="Helical" evidence="1">
    <location>
        <begin position="12"/>
        <end position="35"/>
    </location>
</feature>
<sequence>MTAYEPDAWHDFLIMTGGASAALAGLLFVAVSLNLEQILKFTALPSLAAASISMLLAVVLACCFGLVPGQPAVALGIELLVLGSSTASLLFVLVSRSLSRLEQLGWRVSRLLMTAVSTIPMVVAGVSLMAGDGGGLYWLLVGVVASVTTATYNAWVLLIEIRR</sequence>
<proteinExistence type="predicted"/>
<keyword evidence="1" id="KW-1133">Transmembrane helix</keyword>
<reference evidence="2 3" key="1">
    <citation type="submission" date="2019-04" db="EMBL/GenBank/DDBJ databases">
        <authorList>
            <person name="Jiang L."/>
        </authorList>
    </citation>
    <scope>NUCLEOTIDE SEQUENCE [LARGE SCALE GENOMIC DNA]</scope>
    <source>
        <strain evidence="2 3">YIM 131861</strain>
    </source>
</reference>
<dbReference type="Proteomes" id="UP000307380">
    <property type="component" value="Unassembled WGS sequence"/>
</dbReference>
<keyword evidence="3" id="KW-1185">Reference proteome</keyword>
<evidence type="ECO:0000313" key="2">
    <source>
        <dbReference type="EMBL" id="THG32520.1"/>
    </source>
</evidence>
<dbReference type="RefSeq" id="WP_136424822.1">
    <property type="nucleotide sequence ID" value="NZ_OZ241748.1"/>
</dbReference>
<dbReference type="EMBL" id="SSSN01000009">
    <property type="protein sequence ID" value="THG32520.1"/>
    <property type="molecule type" value="Genomic_DNA"/>
</dbReference>
<name>A0A4S4FPP5_9MICO</name>
<evidence type="ECO:0000313" key="3">
    <source>
        <dbReference type="Proteomes" id="UP000307380"/>
    </source>
</evidence>
<gene>
    <name evidence="2" type="ORF">E6C70_12235</name>
</gene>
<organism evidence="2 3">
    <name type="scientific">Orlajensenia flava</name>
    <dbReference type="NCBI Taxonomy" id="2565934"/>
    <lineage>
        <taxon>Bacteria</taxon>
        <taxon>Bacillati</taxon>
        <taxon>Actinomycetota</taxon>
        <taxon>Actinomycetes</taxon>
        <taxon>Micrococcales</taxon>
        <taxon>Microbacteriaceae</taxon>
        <taxon>Orlajensenia</taxon>
    </lineage>
</organism>
<feature type="transmembrane region" description="Helical" evidence="1">
    <location>
        <begin position="47"/>
        <end position="67"/>
    </location>
</feature>